<reference evidence="2 3" key="1">
    <citation type="journal article" date="2019" name="Commun. Biol.">
        <title>The bagworm genome reveals a unique fibroin gene that provides high tensile strength.</title>
        <authorList>
            <person name="Kono N."/>
            <person name="Nakamura H."/>
            <person name="Ohtoshi R."/>
            <person name="Tomita M."/>
            <person name="Numata K."/>
            <person name="Arakawa K."/>
        </authorList>
    </citation>
    <scope>NUCLEOTIDE SEQUENCE [LARGE SCALE GENOMIC DNA]</scope>
</reference>
<evidence type="ECO:0000313" key="3">
    <source>
        <dbReference type="Proteomes" id="UP000299102"/>
    </source>
</evidence>
<accession>A0A4C1X9S2</accession>
<dbReference type="EMBL" id="BGZK01000750">
    <property type="protein sequence ID" value="GBP58977.1"/>
    <property type="molecule type" value="Genomic_DNA"/>
</dbReference>
<protein>
    <submittedName>
        <fullName evidence="2">Uncharacterized protein</fullName>
    </submittedName>
</protein>
<evidence type="ECO:0000256" key="1">
    <source>
        <dbReference type="SAM" id="MobiDB-lite"/>
    </source>
</evidence>
<gene>
    <name evidence="2" type="ORF">EVAR_14977_1</name>
</gene>
<evidence type="ECO:0000313" key="2">
    <source>
        <dbReference type="EMBL" id="GBP58977.1"/>
    </source>
</evidence>
<dbReference type="Proteomes" id="UP000299102">
    <property type="component" value="Unassembled WGS sequence"/>
</dbReference>
<dbReference type="AlphaFoldDB" id="A0A4C1X9S2"/>
<proteinExistence type="predicted"/>
<comment type="caution">
    <text evidence="2">The sequence shown here is derived from an EMBL/GenBank/DDBJ whole genome shotgun (WGS) entry which is preliminary data.</text>
</comment>
<name>A0A4C1X9S2_EUMVA</name>
<sequence>MESKAGGSKQAHPPAYARAGEVSSVLKRRLLMHQRHRTRGVWGVEGDLRAGRAVEKMRPHVPYISHKIFGKCSEGDVNWYSAHAPSSRPLRAPARAPRWSVVLRAGGLSRECLIGVSPAPDKRAVRRLARCHTRRVCAFIWGCIVRRHEPMYKKQITGRFLFTSHYEVPPDDLCTKQLHVASRPPRQIGCSVTTCASSRPPDRPQYDVFTISEAMLSRLQRQNPVAVFFFWDRVPSSECLPCAYAAQAARFVRVWSVEGPRRRPYAAFDFHALIASANLRSSNAFVEGSSINHVIFFSYFQRRPTSKRHPGPELESTALPGSKSGTALGLDLKVRTTLGLTVKSFNVMTLEHIICPRGRNHRQKDKKALTEQFAPTAARPRSERRAAPAAARGRALALKGYPGCDTRQCSTEHFQHLNSS</sequence>
<feature type="region of interest" description="Disordered" evidence="1">
    <location>
        <begin position="361"/>
        <end position="391"/>
    </location>
</feature>
<keyword evidence="3" id="KW-1185">Reference proteome</keyword>
<organism evidence="2 3">
    <name type="scientific">Eumeta variegata</name>
    <name type="common">Bagworm moth</name>
    <name type="synonym">Eumeta japonica</name>
    <dbReference type="NCBI Taxonomy" id="151549"/>
    <lineage>
        <taxon>Eukaryota</taxon>
        <taxon>Metazoa</taxon>
        <taxon>Ecdysozoa</taxon>
        <taxon>Arthropoda</taxon>
        <taxon>Hexapoda</taxon>
        <taxon>Insecta</taxon>
        <taxon>Pterygota</taxon>
        <taxon>Neoptera</taxon>
        <taxon>Endopterygota</taxon>
        <taxon>Lepidoptera</taxon>
        <taxon>Glossata</taxon>
        <taxon>Ditrysia</taxon>
        <taxon>Tineoidea</taxon>
        <taxon>Psychidae</taxon>
        <taxon>Oiketicinae</taxon>
        <taxon>Eumeta</taxon>
    </lineage>
</organism>